<reference evidence="1 2" key="1">
    <citation type="journal article" date="2015" name="Genome Announc.">
        <title>Expanding the biotechnology potential of lactobacilli through comparative genomics of 213 strains and associated genera.</title>
        <authorList>
            <person name="Sun Z."/>
            <person name="Harris H.M."/>
            <person name="McCann A."/>
            <person name="Guo C."/>
            <person name="Argimon S."/>
            <person name="Zhang W."/>
            <person name="Yang X."/>
            <person name="Jeffery I.B."/>
            <person name="Cooney J.C."/>
            <person name="Kagawa T.F."/>
            <person name="Liu W."/>
            <person name="Song Y."/>
            <person name="Salvetti E."/>
            <person name="Wrobel A."/>
            <person name="Rasinkangas P."/>
            <person name="Parkhill J."/>
            <person name="Rea M.C."/>
            <person name="O'Sullivan O."/>
            <person name="Ritari J."/>
            <person name="Douillard F.P."/>
            <person name="Paul Ross R."/>
            <person name="Yang R."/>
            <person name="Briner A.E."/>
            <person name="Felis G.E."/>
            <person name="de Vos W.M."/>
            <person name="Barrangou R."/>
            <person name="Klaenhammer T.R."/>
            <person name="Caufield P.W."/>
            <person name="Cui Y."/>
            <person name="Zhang H."/>
            <person name="O'Toole P.W."/>
        </authorList>
    </citation>
    <scope>NUCLEOTIDE SEQUENCE [LARGE SCALE GENOMIC DNA]</scope>
    <source>
        <strain evidence="1 2">DSM 15353</strain>
    </source>
</reference>
<accession>A0A0R2KFZ3</accession>
<organism evidence="1 2">
    <name type="scientific">Ligilactobacillus acidipiscis</name>
    <dbReference type="NCBI Taxonomy" id="89059"/>
    <lineage>
        <taxon>Bacteria</taxon>
        <taxon>Bacillati</taxon>
        <taxon>Bacillota</taxon>
        <taxon>Bacilli</taxon>
        <taxon>Lactobacillales</taxon>
        <taxon>Lactobacillaceae</taxon>
        <taxon>Ligilactobacillus</taxon>
    </lineage>
</organism>
<dbReference type="EMBL" id="JQBK01000001">
    <property type="protein sequence ID" value="KRN88203.1"/>
    <property type="molecule type" value="Genomic_DNA"/>
</dbReference>
<dbReference type="Gene3D" id="2.40.30.200">
    <property type="match status" value="1"/>
</dbReference>
<proteinExistence type="predicted"/>
<name>A0A0R2KFZ3_9LACO</name>
<evidence type="ECO:0000313" key="1">
    <source>
        <dbReference type="EMBL" id="KRN88203.1"/>
    </source>
</evidence>
<sequence>MGYSQFKFNGHKSSDFNMYINSDYELASTTPDYQAVEIPGRDGDLLIPNNRFKSFKQDFPITYIGSYDDSIKKIEAAKQLMLQDTNWHDMSFSFDPDFIYCASFVGEFRVKKSAAYLTQTLSFNVMPYKYLTTGQTYQTITDGYELNNLGTILAKPIIKITGKGDCTIKIGNRSVSLKGIDGGIVMDSDSQLCTNLAGTRTQFDKMYGDFIDIAMGKQTVKITGDNITKAELLPRWAVRC</sequence>
<dbReference type="AlphaFoldDB" id="A0A0R2KFZ3"/>
<protein>
    <submittedName>
        <fullName evidence="1">Phage protein</fullName>
    </submittedName>
</protein>
<dbReference type="PATRIC" id="fig|89059.3.peg.56"/>
<dbReference type="Proteomes" id="UP000051491">
    <property type="component" value="Unassembled WGS sequence"/>
</dbReference>
<comment type="caution">
    <text evidence="1">The sequence shown here is derived from an EMBL/GenBank/DDBJ whole genome shotgun (WGS) entry which is preliminary data.</text>
</comment>
<evidence type="ECO:0000313" key="2">
    <source>
        <dbReference type="Proteomes" id="UP000051491"/>
    </source>
</evidence>
<gene>
    <name evidence="1" type="ORF">IV43_GL000054</name>
</gene>
<dbReference type="OrthoDB" id="1853834at2"/>
<dbReference type="RefSeq" id="WP_010494395.1">
    <property type="nucleotide sequence ID" value="NZ_JQBK01000001.1"/>
</dbReference>